<dbReference type="EMBL" id="LJSK01000052">
    <property type="protein sequence ID" value="KPI88380.1"/>
    <property type="molecule type" value="Genomic_DNA"/>
</dbReference>
<sequence length="149" mass="17017">MADPAQRLKDLGAPYPEPGPDQRRYVIFLEPKGDDVEQSDYKVELIPGRMENVDGANRHRVSGEIEEKNLEGWGYNYYEVKMRATASTRMRPLGPAAELAPRFVCMYVDQLYRYNSKLPIVVYMPKDGELRYRIWTATGASEGTPALEI</sequence>
<dbReference type="InterPro" id="IPR027438">
    <property type="entry name" value="Ecotin_C"/>
</dbReference>
<keyword evidence="4" id="KW-1185">Reference proteome</keyword>
<evidence type="ECO:0000313" key="4">
    <source>
        <dbReference type="Proteomes" id="UP000038009"/>
    </source>
</evidence>
<dbReference type="OMA" id="PKAEKGM"/>
<comment type="similarity">
    <text evidence="1">Belongs to the protease inhibitor I11 (ecotin) family.</text>
</comment>
<dbReference type="AlphaFoldDB" id="A0A0N1PE50"/>
<dbReference type="Pfam" id="PF03974">
    <property type="entry name" value="Ecotin"/>
    <property type="match status" value="1"/>
</dbReference>
<dbReference type="SUPFAM" id="SSF49772">
    <property type="entry name" value="Ecotin, trypsin inhibitor"/>
    <property type="match status" value="1"/>
</dbReference>
<name>A0A0N1PE50_LEPSE</name>
<reference evidence="3 4" key="1">
    <citation type="journal article" date="2015" name="PLoS Pathog.">
        <title>Leptomonas seymouri: Adaptations to the Dixenous Life Cycle Analyzed by Genome Sequencing, Transcriptome Profiling and Co-infection with Leishmania donovani.</title>
        <authorList>
            <person name="Kraeva N."/>
            <person name="Butenko A."/>
            <person name="Hlavacova J."/>
            <person name="Kostygov A."/>
            <person name="Myskova J."/>
            <person name="Grybchuk D."/>
            <person name="Lestinova T."/>
            <person name="Votypka J."/>
            <person name="Volf P."/>
            <person name="Opperdoes F."/>
            <person name="Flegontov P."/>
            <person name="Lukes J."/>
            <person name="Yurchenko V."/>
        </authorList>
    </citation>
    <scope>NUCLEOTIDE SEQUENCE [LARGE SCALE GENOMIC DNA]</scope>
    <source>
        <strain evidence="3 4">ATCC 30220</strain>
    </source>
</reference>
<comment type="caution">
    <text evidence="3">The sequence shown here is derived from an EMBL/GenBank/DDBJ whole genome shotgun (WGS) entry which is preliminary data.</text>
</comment>
<evidence type="ECO:0000313" key="3">
    <source>
        <dbReference type="EMBL" id="KPI88380.1"/>
    </source>
</evidence>
<feature type="region of interest" description="Disordered" evidence="2">
    <location>
        <begin position="1"/>
        <end position="22"/>
    </location>
</feature>
<accession>A0A0N1PE50</accession>
<dbReference type="PANTHER" id="PTHR35890:SF3">
    <property type="entry name" value="ECOTIN"/>
    <property type="match status" value="1"/>
</dbReference>
<dbReference type="Gene3D" id="2.60.40.550">
    <property type="entry name" value="Ecotin"/>
    <property type="match status" value="1"/>
</dbReference>
<dbReference type="OrthoDB" id="16445at2759"/>
<proteinExistence type="inferred from homology"/>
<dbReference type="GO" id="GO:0004867">
    <property type="term" value="F:serine-type endopeptidase inhibitor activity"/>
    <property type="evidence" value="ECO:0007669"/>
    <property type="project" value="InterPro"/>
</dbReference>
<organism evidence="3 4">
    <name type="scientific">Leptomonas seymouri</name>
    <dbReference type="NCBI Taxonomy" id="5684"/>
    <lineage>
        <taxon>Eukaryota</taxon>
        <taxon>Discoba</taxon>
        <taxon>Euglenozoa</taxon>
        <taxon>Kinetoplastea</taxon>
        <taxon>Metakinetoplastina</taxon>
        <taxon>Trypanosomatida</taxon>
        <taxon>Trypanosomatidae</taxon>
        <taxon>Leishmaniinae</taxon>
        <taxon>Leptomonas</taxon>
    </lineage>
</organism>
<dbReference type="Proteomes" id="UP000038009">
    <property type="component" value="Unassembled WGS sequence"/>
</dbReference>
<evidence type="ECO:0000256" key="2">
    <source>
        <dbReference type="SAM" id="MobiDB-lite"/>
    </source>
</evidence>
<dbReference type="VEuPathDB" id="TriTrypDB:Lsey_0052_0030"/>
<protein>
    <submittedName>
        <fullName evidence="3">Ecotin putative (ISP2)</fullName>
    </submittedName>
</protein>
<dbReference type="PANTHER" id="PTHR35890">
    <property type="match status" value="1"/>
</dbReference>
<dbReference type="Gene3D" id="4.10.1230.10">
    <property type="entry name" value="Ecotin, trypsin inhibitor"/>
    <property type="match status" value="1"/>
</dbReference>
<dbReference type="SMR" id="A0A0N1PE50"/>
<dbReference type="InterPro" id="IPR005658">
    <property type="entry name" value="Prot_inh_ecotin"/>
</dbReference>
<gene>
    <name evidence="3" type="ORF">ABL78_2499</name>
</gene>
<feature type="compositionally biased region" description="Basic and acidic residues" evidence="2">
    <location>
        <begin position="1"/>
        <end position="10"/>
    </location>
</feature>
<evidence type="ECO:0000256" key="1">
    <source>
        <dbReference type="ARBA" id="ARBA00010558"/>
    </source>
</evidence>
<dbReference type="InterPro" id="IPR036198">
    <property type="entry name" value="Ecotin_sf"/>
</dbReference>